<evidence type="ECO:0000259" key="4">
    <source>
        <dbReference type="Pfam" id="PF13435"/>
    </source>
</evidence>
<dbReference type="RefSeq" id="WP_283433844.1">
    <property type="nucleotide sequence ID" value="NZ_FXUG01000010.1"/>
</dbReference>
<dbReference type="InterPro" id="IPR036280">
    <property type="entry name" value="Multihaem_cyt_sf"/>
</dbReference>
<gene>
    <name evidence="5" type="ORF">SAMN06265222_11074</name>
</gene>
<keyword evidence="1" id="KW-0732">Signal</keyword>
<dbReference type="SUPFAM" id="SSF48695">
    <property type="entry name" value="Multiheme cytochromes"/>
    <property type="match status" value="1"/>
</dbReference>
<dbReference type="PANTHER" id="PTHR35038:SF8">
    <property type="entry name" value="C-TYPE POLYHEME CYTOCHROME OMCC"/>
    <property type="match status" value="1"/>
</dbReference>
<evidence type="ECO:0000313" key="5">
    <source>
        <dbReference type="EMBL" id="SMP66978.1"/>
    </source>
</evidence>
<feature type="region of interest" description="Disordered" evidence="2">
    <location>
        <begin position="151"/>
        <end position="170"/>
    </location>
</feature>
<evidence type="ECO:0000256" key="1">
    <source>
        <dbReference type="ARBA" id="ARBA00022729"/>
    </source>
</evidence>
<keyword evidence="3" id="KW-0812">Transmembrane</keyword>
<accession>A0ABY1QCQ1</accession>
<organism evidence="5 6">
    <name type="scientific">Neorhodopirellula lusitana</name>
    <dbReference type="NCBI Taxonomy" id="445327"/>
    <lineage>
        <taxon>Bacteria</taxon>
        <taxon>Pseudomonadati</taxon>
        <taxon>Planctomycetota</taxon>
        <taxon>Planctomycetia</taxon>
        <taxon>Pirellulales</taxon>
        <taxon>Pirellulaceae</taxon>
        <taxon>Neorhodopirellula</taxon>
    </lineage>
</organism>
<dbReference type="PANTHER" id="PTHR35038">
    <property type="entry name" value="DISSIMILATORY SULFITE REDUCTASE SIRA"/>
    <property type="match status" value="1"/>
</dbReference>
<dbReference type="EMBL" id="FXUG01000010">
    <property type="protein sequence ID" value="SMP66978.1"/>
    <property type="molecule type" value="Genomic_DNA"/>
</dbReference>
<dbReference type="Pfam" id="PF13435">
    <property type="entry name" value="Cytochrome_C554"/>
    <property type="match status" value="2"/>
</dbReference>
<evidence type="ECO:0000313" key="6">
    <source>
        <dbReference type="Proteomes" id="UP001158067"/>
    </source>
</evidence>
<dbReference type="InterPro" id="IPR051829">
    <property type="entry name" value="Multiheme_Cytochr_ET"/>
</dbReference>
<protein>
    <submittedName>
        <fullName evidence="5">Cytochrome c554 and c-prime</fullName>
    </submittedName>
</protein>
<feature type="transmembrane region" description="Helical" evidence="3">
    <location>
        <begin position="12"/>
        <end position="33"/>
    </location>
</feature>
<sequence length="444" mass="47929">MPKNLANLSTSAFSVRIAVTAIVITFLAAWAVLRAGTDSATQPAPSTVTQSRASIAANPALTASPSAPPQRGIEERLPPRARQSVDAWRQFVSAKFAGDHSCAECHEAEYAAHQRSGHSRTLTLMHQSPLADKLAEQGSYQDSRRDQTFQFKTTPNHSSNVSPKQASDQPSEAFLVSEAAHAAGVVVPVTWLLGSGIHAQTPIAVDEITQSGVELRWSAFAGQEDIGITPDHERFDDFQAGTIECFGRPLDASDIRACLGCHSTLAAPPSLPIMQSLVIENVGCERCHGPRKDHVTLAKQGLAEQAKPLLKYETAEAYMDACATCHRDESSVQADATPSELARFQPYGIKRSRCYLETPGNLTCSTCHDPHDTVSHDRSRSIAQCKQCHGGTEDGPSTKHVGPIPIDSQTVCPDQPSGDCIECHMPAVSWTAGISFHDHWIRVQ</sequence>
<keyword evidence="3" id="KW-1133">Transmembrane helix</keyword>
<keyword evidence="6" id="KW-1185">Reference proteome</keyword>
<evidence type="ECO:0000256" key="2">
    <source>
        <dbReference type="SAM" id="MobiDB-lite"/>
    </source>
</evidence>
<comment type="caution">
    <text evidence="5">The sequence shown here is derived from an EMBL/GenBank/DDBJ whole genome shotgun (WGS) entry which is preliminary data.</text>
</comment>
<dbReference type="InterPro" id="IPR023155">
    <property type="entry name" value="Cyt_c-552/4"/>
</dbReference>
<proteinExistence type="predicted"/>
<feature type="domain" description="Cytochrome c-552/4" evidence="4">
    <location>
        <begin position="253"/>
        <end position="289"/>
    </location>
</feature>
<name>A0ABY1QCQ1_9BACT</name>
<dbReference type="Proteomes" id="UP001158067">
    <property type="component" value="Unassembled WGS sequence"/>
</dbReference>
<keyword evidence="3" id="KW-0472">Membrane</keyword>
<reference evidence="5 6" key="1">
    <citation type="submission" date="2017-05" db="EMBL/GenBank/DDBJ databases">
        <authorList>
            <person name="Varghese N."/>
            <person name="Submissions S."/>
        </authorList>
    </citation>
    <scope>NUCLEOTIDE SEQUENCE [LARGE SCALE GENOMIC DNA]</scope>
    <source>
        <strain evidence="5 6">DSM 25457</strain>
    </source>
</reference>
<feature type="region of interest" description="Disordered" evidence="2">
    <location>
        <begin position="59"/>
        <end position="81"/>
    </location>
</feature>
<feature type="domain" description="Cytochrome c-552/4" evidence="4">
    <location>
        <begin position="101"/>
        <end position="130"/>
    </location>
</feature>
<evidence type="ECO:0000256" key="3">
    <source>
        <dbReference type="SAM" id="Phobius"/>
    </source>
</evidence>
<dbReference type="Gene3D" id="1.10.1130.10">
    <property type="entry name" value="Flavocytochrome C3, Chain A"/>
    <property type="match status" value="2"/>
</dbReference>